<evidence type="ECO:0000313" key="14">
    <source>
        <dbReference type="EMBL" id="RDB82725.1"/>
    </source>
</evidence>
<evidence type="ECO:0000259" key="11">
    <source>
        <dbReference type="PROSITE" id="PS50893"/>
    </source>
</evidence>
<comment type="caution">
    <text evidence="14">The sequence shown here is derived from an EMBL/GenBank/DDBJ whole genome shotgun (WGS) entry which is preliminary data.</text>
</comment>
<dbReference type="InterPro" id="IPR017871">
    <property type="entry name" value="ABC_transporter-like_CS"/>
</dbReference>
<comment type="similarity">
    <text evidence="9">Belongs to the ABC transporter superfamily. Siderophore-Fe(3+) uptake transporter (SIUT) (TC 3.A.1.21) family.</text>
</comment>
<dbReference type="Proteomes" id="UP000436429">
    <property type="component" value="Unassembled WGS sequence"/>
</dbReference>
<evidence type="ECO:0000313" key="13">
    <source>
        <dbReference type="EMBL" id="MVN33965.1"/>
    </source>
</evidence>
<evidence type="ECO:0000313" key="15">
    <source>
        <dbReference type="EMBL" id="RDC37110.1"/>
    </source>
</evidence>
<keyword evidence="8 10" id="KW-0472">Membrane</keyword>
<feature type="transmembrane region" description="Helical" evidence="10">
    <location>
        <begin position="256"/>
        <end position="275"/>
    </location>
</feature>
<evidence type="ECO:0000256" key="4">
    <source>
        <dbReference type="ARBA" id="ARBA00022692"/>
    </source>
</evidence>
<feature type="transmembrane region" description="Helical" evidence="10">
    <location>
        <begin position="60"/>
        <end position="79"/>
    </location>
</feature>
<evidence type="ECO:0000256" key="5">
    <source>
        <dbReference type="ARBA" id="ARBA00022741"/>
    </source>
</evidence>
<feature type="transmembrane region" description="Helical" evidence="10">
    <location>
        <begin position="27"/>
        <end position="48"/>
    </location>
</feature>
<reference evidence="16 17" key="1">
    <citation type="journal article" date="2018" name="Elife">
        <title>Discovery and characterization of a prevalent human gut bacterial enzyme sufficient for the inactivation of a family of plant toxins.</title>
        <authorList>
            <person name="Koppel N."/>
            <person name="Bisanz J.E."/>
            <person name="Pandelia M.E."/>
            <person name="Turnbaugh P.J."/>
            <person name="Balskus E.P."/>
        </authorList>
    </citation>
    <scope>NUCLEOTIDE SEQUENCE [LARGE SCALE GENOMIC DNA]</scope>
    <source>
        <strain evidence="15 17">16A</strain>
        <strain evidence="14 16">FAA1-1-60AUCSF</strain>
    </source>
</reference>
<proteinExistence type="inferred from homology"/>
<dbReference type="InterPro" id="IPR036640">
    <property type="entry name" value="ABC1_TM_sf"/>
</dbReference>
<dbReference type="FunFam" id="3.40.50.300:FF:000221">
    <property type="entry name" value="Multidrug ABC transporter ATP-binding protein"/>
    <property type="match status" value="1"/>
</dbReference>
<accession>A0A369NSS1</accession>
<dbReference type="GeneID" id="69510214"/>
<keyword evidence="4 10" id="KW-0812">Transmembrane</keyword>
<dbReference type="EMBL" id="PPTY01000030">
    <property type="protein sequence ID" value="RDB82725.1"/>
    <property type="molecule type" value="Genomic_DNA"/>
</dbReference>
<dbReference type="SUPFAM" id="SSF90123">
    <property type="entry name" value="ABC transporter transmembrane region"/>
    <property type="match status" value="1"/>
</dbReference>
<feature type="domain" description="ABC transporter" evidence="11">
    <location>
        <begin position="342"/>
        <end position="576"/>
    </location>
</feature>
<dbReference type="PANTHER" id="PTHR24221:SF397">
    <property type="entry name" value="ABC TRANSPORTER, ATP-BINDING TRANSMEMBRANE PROTEIN"/>
    <property type="match status" value="1"/>
</dbReference>
<reference evidence="13 18" key="2">
    <citation type="submission" date="2019-11" db="EMBL/GenBank/DDBJ databases">
        <title>Whole genome shotgun sequencing (WGS) data from Adlercreutzia equolifaciens ResAG-91, Eggerthella lenta MRI-F36, MRI-F37, MRI-F40, ResAG-49, ResAG-88, ResAG-121, ResAG-145, and Gordonibacter sp. ResAG-5, ResAG-26, ResAG-43, ResAG-50, ResAG-59.</title>
        <authorList>
            <person name="Stoll D.A."/>
            <person name="Danylec N."/>
            <person name="Franz C.M.A.P."/>
            <person name="Huch M."/>
        </authorList>
    </citation>
    <scope>NUCLEOTIDE SEQUENCE [LARGE SCALE GENOMIC DNA]</scope>
    <source>
        <strain evidence="13 18">ResAG-88</strain>
    </source>
</reference>
<dbReference type="Proteomes" id="UP000253857">
    <property type="component" value="Unassembled WGS sequence"/>
</dbReference>
<dbReference type="EMBL" id="PPUQ01000014">
    <property type="protein sequence ID" value="RDC37110.1"/>
    <property type="molecule type" value="Genomic_DNA"/>
</dbReference>
<evidence type="ECO:0000256" key="6">
    <source>
        <dbReference type="ARBA" id="ARBA00022840"/>
    </source>
</evidence>
<dbReference type="RefSeq" id="WP_015761095.1">
    <property type="nucleotide sequence ID" value="NZ_AP025575.1"/>
</dbReference>
<organism evidence="14 16">
    <name type="scientific">Eggerthella lenta</name>
    <name type="common">Eubacterium lentum</name>
    <dbReference type="NCBI Taxonomy" id="84112"/>
    <lineage>
        <taxon>Bacteria</taxon>
        <taxon>Bacillati</taxon>
        <taxon>Actinomycetota</taxon>
        <taxon>Coriobacteriia</taxon>
        <taxon>Eggerthellales</taxon>
        <taxon>Eggerthellaceae</taxon>
        <taxon>Eggerthella</taxon>
    </lineage>
</organism>
<evidence type="ECO:0000256" key="3">
    <source>
        <dbReference type="ARBA" id="ARBA00022475"/>
    </source>
</evidence>
<dbReference type="GO" id="GO:0016887">
    <property type="term" value="F:ATP hydrolysis activity"/>
    <property type="evidence" value="ECO:0007669"/>
    <property type="project" value="InterPro"/>
</dbReference>
<evidence type="ECO:0000256" key="7">
    <source>
        <dbReference type="ARBA" id="ARBA00022989"/>
    </source>
</evidence>
<evidence type="ECO:0000313" key="17">
    <source>
        <dbReference type="Proteomes" id="UP000253915"/>
    </source>
</evidence>
<dbReference type="GO" id="GO:0005886">
    <property type="term" value="C:plasma membrane"/>
    <property type="evidence" value="ECO:0007669"/>
    <property type="project" value="UniProtKB-SubCell"/>
</dbReference>
<dbReference type="Pfam" id="PF00005">
    <property type="entry name" value="ABC_tran"/>
    <property type="match status" value="1"/>
</dbReference>
<evidence type="ECO:0000256" key="10">
    <source>
        <dbReference type="SAM" id="Phobius"/>
    </source>
</evidence>
<dbReference type="EMBL" id="WPOM01000031">
    <property type="protein sequence ID" value="MVN33965.1"/>
    <property type="molecule type" value="Genomic_DNA"/>
</dbReference>
<keyword evidence="2" id="KW-0813">Transport</keyword>
<dbReference type="SMART" id="SM00382">
    <property type="entry name" value="AAA"/>
    <property type="match status" value="1"/>
</dbReference>
<dbReference type="InterPro" id="IPR011527">
    <property type="entry name" value="ABC1_TM_dom"/>
</dbReference>
<evidence type="ECO:0000256" key="8">
    <source>
        <dbReference type="ARBA" id="ARBA00023136"/>
    </source>
</evidence>
<sequence length="593" mass="63587">MGRLKESIDRLTFGNPRRCVRFVLWRFLDSLVTSVPSVVMVVATWLLVQPIVHPGAALDFVALWACVAVLAAQVLASYATSHKVYVLSCAGTADAVLDARLAMGEKLRRLPLGFYQRHDAGDIDSVLLRDYETVENYGAEVLSQAGMIAAKTTLSAVVLAFFDWRLALATFAVVPCALPFLWKGFNAMAQSSGRLTKASQECSSRTIEYVAGIRTLKAFNLAGTRFDSLRASFEELRKASLGKEEASRPVGVFGRALLLAGAGVVMLAGCALLQAQAVHPFVLLMFLLLALGIYEPIVTLFYFLSDFGNADAAGKRIERLLAEPELPEPPAEAPAAPHGHGIAFDDVSFSYGGDERALEHVSLTIPEGGLTALVGPSGSGKSTVAKLAARFWDPQAGTVTLGGADLARRAADDVLAGTSVVFQDVYLFHDTVAENIRMGRADATDEDVREAARLAACLDFIEALPDGFDTVVGEGGCTLSGGEKQRISIARALLKDAPVVLLDEATSSLDPANEVAVQQAIAELVKRKTVMAIAHRLQSVRDADNIVVLDSGRVESQGTHDELLARSPLYAALWAEQQRANGWKIKPEASPRP</sequence>
<dbReference type="Pfam" id="PF00664">
    <property type="entry name" value="ABC_membrane"/>
    <property type="match status" value="1"/>
</dbReference>
<comment type="subcellular location">
    <subcellularLocation>
        <location evidence="1">Cell inner membrane</location>
        <topology evidence="1">Multi-pass membrane protein</topology>
    </subcellularLocation>
</comment>
<keyword evidence="3" id="KW-1003">Cell membrane</keyword>
<feature type="domain" description="ABC transmembrane type-1" evidence="12">
    <location>
        <begin position="30"/>
        <end position="309"/>
    </location>
</feature>
<dbReference type="Gene3D" id="3.40.50.300">
    <property type="entry name" value="P-loop containing nucleotide triphosphate hydrolases"/>
    <property type="match status" value="1"/>
</dbReference>
<evidence type="ECO:0000259" key="12">
    <source>
        <dbReference type="PROSITE" id="PS50929"/>
    </source>
</evidence>
<dbReference type="Gene3D" id="1.20.1560.10">
    <property type="entry name" value="ABC transporter type 1, transmembrane domain"/>
    <property type="match status" value="1"/>
</dbReference>
<evidence type="ECO:0000313" key="16">
    <source>
        <dbReference type="Proteomes" id="UP000253857"/>
    </source>
</evidence>
<dbReference type="InterPro" id="IPR039421">
    <property type="entry name" value="Type_1_exporter"/>
</dbReference>
<keyword evidence="5" id="KW-0547">Nucleotide-binding</keyword>
<dbReference type="GO" id="GO:0005524">
    <property type="term" value="F:ATP binding"/>
    <property type="evidence" value="ECO:0007669"/>
    <property type="project" value="UniProtKB-KW"/>
</dbReference>
<keyword evidence="6 14" id="KW-0067">ATP-binding</keyword>
<dbReference type="PROSITE" id="PS00211">
    <property type="entry name" value="ABC_TRANSPORTER_1"/>
    <property type="match status" value="1"/>
</dbReference>
<keyword evidence="7 10" id="KW-1133">Transmembrane helix</keyword>
<dbReference type="InterPro" id="IPR003439">
    <property type="entry name" value="ABC_transporter-like_ATP-bd"/>
</dbReference>
<dbReference type="InterPro" id="IPR003593">
    <property type="entry name" value="AAA+_ATPase"/>
</dbReference>
<name>A0A369NSS1_EGGLN</name>
<dbReference type="InterPro" id="IPR027417">
    <property type="entry name" value="P-loop_NTPase"/>
</dbReference>
<evidence type="ECO:0000256" key="2">
    <source>
        <dbReference type="ARBA" id="ARBA00022448"/>
    </source>
</evidence>
<dbReference type="PROSITE" id="PS50929">
    <property type="entry name" value="ABC_TM1F"/>
    <property type="match status" value="1"/>
</dbReference>
<dbReference type="PANTHER" id="PTHR24221">
    <property type="entry name" value="ATP-BINDING CASSETTE SUB-FAMILY B"/>
    <property type="match status" value="1"/>
</dbReference>
<evidence type="ECO:0000256" key="9">
    <source>
        <dbReference type="ARBA" id="ARBA00023455"/>
    </source>
</evidence>
<dbReference type="SUPFAM" id="SSF52540">
    <property type="entry name" value="P-loop containing nucleoside triphosphate hydrolases"/>
    <property type="match status" value="1"/>
</dbReference>
<feature type="transmembrane region" description="Helical" evidence="10">
    <location>
        <begin position="281"/>
        <end position="304"/>
    </location>
</feature>
<gene>
    <name evidence="15" type="ORF">C1853_10580</name>
    <name evidence="14" type="ORF">C1871_12865</name>
    <name evidence="13" type="ORF">GO726_12450</name>
</gene>
<dbReference type="GO" id="GO:0140359">
    <property type="term" value="F:ABC-type transporter activity"/>
    <property type="evidence" value="ECO:0007669"/>
    <property type="project" value="InterPro"/>
</dbReference>
<dbReference type="PROSITE" id="PS50893">
    <property type="entry name" value="ABC_TRANSPORTER_2"/>
    <property type="match status" value="1"/>
</dbReference>
<dbReference type="Proteomes" id="UP000253915">
    <property type="component" value="Unassembled WGS sequence"/>
</dbReference>
<evidence type="ECO:0000313" key="18">
    <source>
        <dbReference type="Proteomes" id="UP000436429"/>
    </source>
</evidence>
<dbReference type="GO" id="GO:0034040">
    <property type="term" value="F:ATPase-coupled lipid transmembrane transporter activity"/>
    <property type="evidence" value="ECO:0007669"/>
    <property type="project" value="TreeGrafter"/>
</dbReference>
<dbReference type="OMA" id="IQTFRAY"/>
<evidence type="ECO:0000256" key="1">
    <source>
        <dbReference type="ARBA" id="ARBA00004429"/>
    </source>
</evidence>
<dbReference type="AlphaFoldDB" id="A0A369NSS1"/>
<protein>
    <submittedName>
        <fullName evidence="14">ABC transporter ATP-binding protein</fullName>
    </submittedName>
    <submittedName>
        <fullName evidence="13">ATP-binding cassette domain-containing protein</fullName>
    </submittedName>
</protein>